<evidence type="ECO:0000313" key="3">
    <source>
        <dbReference type="Proteomes" id="UP000694555"/>
    </source>
</evidence>
<feature type="region of interest" description="Disordered" evidence="1">
    <location>
        <begin position="51"/>
        <end position="96"/>
    </location>
</feature>
<dbReference type="AlphaFoldDB" id="A0A8B9Z8X8"/>
<dbReference type="Proteomes" id="UP000694555">
    <property type="component" value="Unplaced"/>
</dbReference>
<reference evidence="2" key="1">
    <citation type="submission" date="2025-08" db="UniProtKB">
        <authorList>
            <consortium name="Ensembl"/>
        </authorList>
    </citation>
    <scope>IDENTIFICATION</scope>
</reference>
<reference evidence="2" key="2">
    <citation type="submission" date="2025-09" db="UniProtKB">
        <authorList>
            <consortium name="Ensembl"/>
        </authorList>
    </citation>
    <scope>IDENTIFICATION</scope>
</reference>
<name>A0A8B9Z8X8_9AVES</name>
<keyword evidence="3" id="KW-1185">Reference proteome</keyword>
<evidence type="ECO:0000256" key="1">
    <source>
        <dbReference type="SAM" id="MobiDB-lite"/>
    </source>
</evidence>
<dbReference type="Ensembl" id="ENSBJAT00000003776.1">
    <property type="protein sequence ID" value="ENSBJAP00000003687.1"/>
    <property type="gene ID" value="ENSBJAG00000002661.1"/>
</dbReference>
<sequence length="529" mass="57785">MVPSRKGGTYQKITGGYFSGIEMDMKTRKRILKKVRGKEVFMTVAYSRGQPVLPPRLQHSGPSGRSPPVHCSQGGGNMAPYEPYHPQNPPQRHNRGFGMPRGSARFINRHNMVGPQIAFCPSPGKRCYQSYDSFSCRSCSYSRSRRQMQCVNKECQYGFVPGNGEEPQGSEETITFYEIEGEHDTAFPTLPLVTFTARTSKMHLCEVRIFELCDISIVFVKASCRGSLLNTLTLFQVMVNSTAISTSAGVYAAPATGFSSNPAASSPASVTTAVPPQTAVQPVIVSPLSIGRPGRVYILWLSTWMSYIFGYIFPSTALHPVSSMPFPVYSAPLPPVSEVGEAGAILPPYSCDPSGSDLPRGNDVCGCMHDLVGFFFLFFKYYHQSYWPSMVYVQPALPPSPVEVYPAYAEPAPVLDQSIPQVYTDAGRTEVHHVPLEAPANGNFQNAEPPPLSYGPVYYPVVSDPFSQQSLPGFDSLVPAYRYISAWHPVNAPYGNSPQIANAVSSGPLHQVSYIASPNPAPHDVPQGM</sequence>
<proteinExistence type="predicted"/>
<accession>A0A8B9Z8X8</accession>
<protein>
    <recommendedName>
        <fullName evidence="4">N-acetylglucosaminyldiphosphodolichol N-acetylglucosaminyltransferase</fullName>
    </recommendedName>
</protein>
<evidence type="ECO:0000313" key="2">
    <source>
        <dbReference type="Ensembl" id="ENSBJAP00000003687.1"/>
    </source>
</evidence>
<evidence type="ECO:0008006" key="4">
    <source>
        <dbReference type="Google" id="ProtNLM"/>
    </source>
</evidence>
<organism evidence="2 3">
    <name type="scientific">Buteo japonicus</name>
    <dbReference type="NCBI Taxonomy" id="224669"/>
    <lineage>
        <taxon>Eukaryota</taxon>
        <taxon>Metazoa</taxon>
        <taxon>Chordata</taxon>
        <taxon>Craniata</taxon>
        <taxon>Vertebrata</taxon>
        <taxon>Euteleostomi</taxon>
        <taxon>Archelosauria</taxon>
        <taxon>Archosauria</taxon>
        <taxon>Dinosauria</taxon>
        <taxon>Saurischia</taxon>
        <taxon>Theropoda</taxon>
        <taxon>Coelurosauria</taxon>
        <taxon>Aves</taxon>
        <taxon>Neognathae</taxon>
        <taxon>Neoaves</taxon>
        <taxon>Telluraves</taxon>
        <taxon>Accipitrimorphae</taxon>
        <taxon>Accipitriformes</taxon>
        <taxon>Accipitridae</taxon>
        <taxon>Accipitrinae</taxon>
        <taxon>Buteo</taxon>
    </lineage>
</organism>